<gene>
    <name evidence="4" type="primary">porU</name>
    <name evidence="4" type="ORF">E4021_15625</name>
</gene>
<feature type="chain" id="PRO_5020888531" evidence="2">
    <location>
        <begin position="20"/>
        <end position="1296"/>
    </location>
</feature>
<evidence type="ECO:0000256" key="2">
    <source>
        <dbReference type="SAM" id="SignalP"/>
    </source>
</evidence>
<reference evidence="4 5" key="1">
    <citation type="submission" date="2019-04" db="EMBL/GenBank/DDBJ databases">
        <title>Lewinella litorea sp. nov., isolated from a marine sand.</title>
        <authorList>
            <person name="Yoon J.-H."/>
        </authorList>
    </citation>
    <scope>NUCLEOTIDE SEQUENCE [LARGE SCALE GENOMIC DNA]</scope>
    <source>
        <strain evidence="4 5">HSMS-39</strain>
    </source>
</reference>
<dbReference type="CDD" id="cd02258">
    <property type="entry name" value="Peptidase_C25_N"/>
    <property type="match status" value="1"/>
</dbReference>
<dbReference type="InterPro" id="IPR029031">
    <property type="entry name" value="Gingipain_N_sf"/>
</dbReference>
<name>A0A4S4NAH8_9BACT</name>
<dbReference type="SUPFAM" id="SSF52129">
    <property type="entry name" value="Caspase-like"/>
    <property type="match status" value="1"/>
</dbReference>
<comment type="caution">
    <text evidence="4">The sequence shown here is derived from an EMBL/GenBank/DDBJ whole genome shotgun (WGS) entry which is preliminary data.</text>
</comment>
<organism evidence="4 5">
    <name type="scientific">Neolewinella litorea</name>
    <dbReference type="NCBI Taxonomy" id="2562452"/>
    <lineage>
        <taxon>Bacteria</taxon>
        <taxon>Pseudomonadati</taxon>
        <taxon>Bacteroidota</taxon>
        <taxon>Saprospiria</taxon>
        <taxon>Saprospirales</taxon>
        <taxon>Lewinellaceae</taxon>
        <taxon>Neolewinella</taxon>
    </lineage>
</organism>
<dbReference type="Pfam" id="PF01364">
    <property type="entry name" value="Peptidase_C25"/>
    <property type="match status" value="1"/>
</dbReference>
<dbReference type="Proteomes" id="UP000308528">
    <property type="component" value="Unassembled WGS sequence"/>
</dbReference>
<dbReference type="NCBIfam" id="NF033707">
    <property type="entry name" value="T9SS_sortase"/>
    <property type="match status" value="1"/>
</dbReference>
<accession>A0A4S4NAH8</accession>
<dbReference type="EMBL" id="SRSF01000010">
    <property type="protein sequence ID" value="THH36336.1"/>
    <property type="molecule type" value="Genomic_DNA"/>
</dbReference>
<evidence type="ECO:0000313" key="4">
    <source>
        <dbReference type="EMBL" id="THH36336.1"/>
    </source>
</evidence>
<dbReference type="GO" id="GO:0006508">
    <property type="term" value="P:proteolysis"/>
    <property type="evidence" value="ECO:0007669"/>
    <property type="project" value="InterPro"/>
</dbReference>
<feature type="signal peptide" evidence="2">
    <location>
        <begin position="1"/>
        <end position="19"/>
    </location>
</feature>
<dbReference type="Gene3D" id="2.60.40.4070">
    <property type="match status" value="1"/>
</dbReference>
<dbReference type="RefSeq" id="WP_136460315.1">
    <property type="nucleotide sequence ID" value="NZ_SRSF01000010.1"/>
</dbReference>
<dbReference type="InterPro" id="IPR001769">
    <property type="entry name" value="Gingipain"/>
</dbReference>
<dbReference type="GO" id="GO:0008234">
    <property type="term" value="F:cysteine-type peptidase activity"/>
    <property type="evidence" value="ECO:0007669"/>
    <property type="project" value="InterPro"/>
</dbReference>
<dbReference type="OrthoDB" id="9809780at2"/>
<evidence type="ECO:0000256" key="1">
    <source>
        <dbReference type="ARBA" id="ARBA00022729"/>
    </source>
</evidence>
<sequence length="1296" mass="142655">MLKHFLFLFFLALSLTIAAQQSIRQDLYWNPPTIIEWEGSRRVILSFTLGPDGAGTEKSGELPAFVHVFPGGSGAPYDVEIVSLKSEPFPTPPGFSAEPVTDFSFAYSPVRQPQGWLGKISGPAIIRTPVGLERLLSVELRLVPSVAASSNTGRSTFAANSVLREGDIYRVAVTATGVHKISRAFLADQLKVTNLNGIDPRDIKIFGQPGGMLPETVNDMPPDDLYEQAIYIEGEGDGSFDGGDYILFHAEGPDERRYDPLTDRFVYTNNIYTDRSYYYLQIGTPGRGRRVSPLPNATNGAVTDTYDALFRYEEDKYNVLHELGGNNHGSGQTWFGEFFKVSRQKDFPNLVTFPDLVTDQPLWVRSRMGLRSAASSRFFLEVNGAQISSTNAAAVVFGAEEQRSAVIPTELVGTAPAAGDRVNVSVVYPVPAGTDRSEGWLDWIDIRGRRRLTFANQDQFSFRDTKTVDGAAVTFKFGGSLPTDARVWRIDGLDVREATLAGAAFTAPAGGKLYEYVAFRAGSNLLIPEAIGKIPNQNLHATREADMIIVTHPDFLAQAEKLAEHRRAHNGFTVPLVTTQQIYHEFSGGRDDPAAIRNFARMVYERDPSLRYLLLFGDGSFDHRNIYQLGTNFIPVYEHEGAFTQVKSFPADDFYGIMTPAVDGQPLAPDLSIAVGRLPIKSADEAGPVVEKLIRYDTDPSAFGDWRTRMVFVGDDEDGGKHTIDVNRVANAVEQRKPDLNFDKLYFDLFPQQSLSSGDRYPDITEGLDRAVFRGALAVTYLGHGGPRGWAQERVLTIPQIRNWTRPAGSPDPIQPPVFITATCTFSNYDDASFVSAGEEALLTPRGGVIALMTTTRPVFATRNYELTNNTVQAMLDRPDGEWRSLGDIIRIAKNETTPVDRGSFLSGDTENARKYTLLGDPATVIAFPRHGVRTTFIDTLAVDSMRTDTVRALQKMRISGEIVDVTGNLLSNFNGQVYPTIYDKEQTVPTLQQDSDSPLLQIGVQRNIVFRGRATVTNGKFSFEFVVPSDIDYDFGPAKISYYAADRTQRTDAAGYYDQLIIGGTGTDTNANDEGPTVDVYLDDTDFVAGGQVGEDPVLLLHLSDDLGINVTGNSIGHDLEAVLDEDSRNAIVLNDYYEADVDDFRSGKVRYPLFDLKPGLHTVTVRAWDVANNSSVATTEFLVATDIGDALSHVLNYPNPFTTSTCFQFDHTLVGQEVTAIVQIFTVSGKLVKTLEAGFPFSDGSVRQDDCIAWDGLDDYGDPLARGVYLYQVRLLGDGNNVVNGELEKLVILR</sequence>
<evidence type="ECO:0000313" key="5">
    <source>
        <dbReference type="Proteomes" id="UP000308528"/>
    </source>
</evidence>
<proteinExistence type="predicted"/>
<keyword evidence="5" id="KW-1185">Reference proteome</keyword>
<dbReference type="InterPro" id="IPR029030">
    <property type="entry name" value="Caspase-like_dom_sf"/>
</dbReference>
<protein>
    <submittedName>
        <fullName evidence="4">Type IX secretion system sortase PorU</fullName>
    </submittedName>
</protein>
<evidence type="ECO:0000259" key="3">
    <source>
        <dbReference type="Pfam" id="PF01364"/>
    </source>
</evidence>
<dbReference type="Gene3D" id="3.40.50.1460">
    <property type="match status" value="1"/>
</dbReference>
<dbReference type="Gene3D" id="3.40.50.10390">
    <property type="entry name" value="Gingipain r, domain 1"/>
    <property type="match status" value="1"/>
</dbReference>
<keyword evidence="1 2" id="KW-0732">Signal</keyword>
<feature type="domain" description="Gingipain" evidence="3">
    <location>
        <begin position="547"/>
        <end position="925"/>
    </location>
</feature>